<protein>
    <submittedName>
        <fullName evidence="2">Uncharacterized protein</fullName>
    </submittedName>
</protein>
<organism evidence="2">
    <name type="scientific">Methylobacterium bullatum</name>
    <dbReference type="NCBI Taxonomy" id="570505"/>
    <lineage>
        <taxon>Bacteria</taxon>
        <taxon>Pseudomonadati</taxon>
        <taxon>Pseudomonadota</taxon>
        <taxon>Alphaproteobacteria</taxon>
        <taxon>Hyphomicrobiales</taxon>
        <taxon>Methylobacteriaceae</taxon>
        <taxon>Methylobacterium</taxon>
    </lineage>
</organism>
<evidence type="ECO:0000313" key="2">
    <source>
        <dbReference type="EMBL" id="CAA2145554.1"/>
    </source>
</evidence>
<dbReference type="AlphaFoldDB" id="A0A679KBN2"/>
<geneLocation type="plasmid" evidence="2">
    <name>3</name>
</geneLocation>
<evidence type="ECO:0000256" key="1">
    <source>
        <dbReference type="SAM" id="Coils"/>
    </source>
</evidence>
<keyword evidence="2" id="KW-0614">Plasmid</keyword>
<dbReference type="EMBL" id="LR743512">
    <property type="protein sequence ID" value="CAA2145554.1"/>
    <property type="molecule type" value="Genomic_DNA"/>
</dbReference>
<name>A0A679KBN2_9HYPH</name>
<gene>
    <name evidence="2" type="ORF">MBLL_04680</name>
</gene>
<sequence>MSKLEALLSRLKAHQHVLIVAAADHDTMPADSVLKRIAELENAIAAVEAVMAEENRE</sequence>
<proteinExistence type="predicted"/>
<dbReference type="RefSeq" id="WP_200913306.1">
    <property type="nucleotide sequence ID" value="NZ_LR743512.1"/>
</dbReference>
<feature type="coiled-coil region" evidence="1">
    <location>
        <begin position="30"/>
        <end position="57"/>
    </location>
</feature>
<reference evidence="2" key="1">
    <citation type="submission" date="2019-12" db="EMBL/GenBank/DDBJ databases">
        <authorList>
            <person name="Cremers G."/>
        </authorList>
    </citation>
    <scope>NUCLEOTIDE SEQUENCE</scope>
    <source>
        <strain evidence="2">Mbul2</strain>
        <plasmid evidence="2">3</plasmid>
    </source>
</reference>
<keyword evidence="1" id="KW-0175">Coiled coil</keyword>
<accession>A0A679KBN2</accession>